<dbReference type="AlphaFoldDB" id="A0A2T7G7M8"/>
<dbReference type="Pfam" id="PF00102">
    <property type="entry name" value="Y_phosphatase"/>
    <property type="match status" value="1"/>
</dbReference>
<dbReference type="PROSITE" id="PS50056">
    <property type="entry name" value="TYR_PHOSPHATASE_2"/>
    <property type="match status" value="1"/>
</dbReference>
<organism evidence="2 3">
    <name type="scientific">Pelagivirga sediminicola</name>
    <dbReference type="NCBI Taxonomy" id="2170575"/>
    <lineage>
        <taxon>Bacteria</taxon>
        <taxon>Pseudomonadati</taxon>
        <taxon>Pseudomonadota</taxon>
        <taxon>Alphaproteobacteria</taxon>
        <taxon>Rhodobacterales</taxon>
        <taxon>Paracoccaceae</taxon>
        <taxon>Pelagivirga</taxon>
    </lineage>
</organism>
<evidence type="ECO:0000313" key="3">
    <source>
        <dbReference type="Proteomes" id="UP000244446"/>
    </source>
</evidence>
<dbReference type="RefSeq" id="WP_108691942.1">
    <property type="nucleotide sequence ID" value="NZ_QCYH01000004.1"/>
</dbReference>
<protein>
    <submittedName>
        <fullName evidence="2">Protein phosphatase</fullName>
    </submittedName>
</protein>
<dbReference type="PROSITE" id="PS00383">
    <property type="entry name" value="TYR_PHOSPHATASE_1"/>
    <property type="match status" value="1"/>
</dbReference>
<dbReference type="InterPro" id="IPR000387">
    <property type="entry name" value="Tyr_Pase_dom"/>
</dbReference>
<dbReference type="EMBL" id="QCYH01000004">
    <property type="protein sequence ID" value="PVA10431.1"/>
    <property type="molecule type" value="Genomic_DNA"/>
</dbReference>
<dbReference type="SUPFAM" id="SSF52799">
    <property type="entry name" value="(Phosphotyrosine protein) phosphatases II"/>
    <property type="match status" value="1"/>
</dbReference>
<feature type="domain" description="Tyrosine specific protein phosphatases" evidence="1">
    <location>
        <begin position="104"/>
        <end position="155"/>
    </location>
</feature>
<dbReference type="Proteomes" id="UP000244446">
    <property type="component" value="Unassembled WGS sequence"/>
</dbReference>
<dbReference type="OrthoDB" id="9806482at2"/>
<accession>A0A2T7G7M8</accession>
<evidence type="ECO:0000313" key="2">
    <source>
        <dbReference type="EMBL" id="PVA10431.1"/>
    </source>
</evidence>
<dbReference type="InterPro" id="IPR000242">
    <property type="entry name" value="PTP_cat"/>
</dbReference>
<evidence type="ECO:0000259" key="1">
    <source>
        <dbReference type="PROSITE" id="PS50056"/>
    </source>
</evidence>
<keyword evidence="3" id="KW-1185">Reference proteome</keyword>
<reference evidence="2 3" key="1">
    <citation type="submission" date="2018-04" db="EMBL/GenBank/DDBJ databases">
        <title>Pelagivirga bohaiensis gen. nov., sp. nov., a bacterium isolated from the Bohai Sea.</title>
        <authorList>
            <person name="Ji X."/>
        </authorList>
    </citation>
    <scope>NUCLEOTIDE SEQUENCE [LARGE SCALE GENOMIC DNA]</scope>
    <source>
        <strain evidence="2 3">BH-SD19</strain>
    </source>
</reference>
<name>A0A2T7G7M8_9RHOB</name>
<proteinExistence type="predicted"/>
<dbReference type="GO" id="GO:0004725">
    <property type="term" value="F:protein tyrosine phosphatase activity"/>
    <property type="evidence" value="ECO:0007669"/>
    <property type="project" value="InterPro"/>
</dbReference>
<dbReference type="InterPro" id="IPR029021">
    <property type="entry name" value="Prot-tyrosine_phosphatase-like"/>
</dbReference>
<gene>
    <name evidence="2" type="ORF">DC366_09390</name>
</gene>
<dbReference type="InterPro" id="IPR016130">
    <property type="entry name" value="Tyr_Pase_AS"/>
</dbReference>
<comment type="caution">
    <text evidence="2">The sequence shown here is derived from an EMBL/GenBank/DDBJ whole genome shotgun (WGS) entry which is preliminary data.</text>
</comment>
<dbReference type="Gene3D" id="3.90.190.10">
    <property type="entry name" value="Protein tyrosine phosphatase superfamily"/>
    <property type="match status" value="1"/>
</dbReference>
<sequence length="168" mass="17448">MTGFVIHALPVLRGILAIAPLPGSGGDYAADLEHLKDWRPAMVISMTTPAELAGAGAAKLGHDVMLLGTRWVHVPTPDHGVPDLEAARIWDRAEPVALSALRGGGRVLIHCAGGCGRSGMAALRLMIAAEEAPDDALERLRARRPGAVETSAQMRWALKGQGGAGGKG</sequence>